<evidence type="ECO:0000256" key="1">
    <source>
        <dbReference type="ARBA" id="ARBA00004240"/>
    </source>
</evidence>
<dbReference type="EMBL" id="CP000447">
    <property type="protein sequence ID" value="ABI71696.1"/>
    <property type="molecule type" value="Genomic_DNA"/>
</dbReference>
<dbReference type="OrthoDB" id="556502at2"/>
<keyword evidence="4" id="KW-0472">Membrane</keyword>
<dbReference type="InterPro" id="IPR029058">
    <property type="entry name" value="AB_hydrolase_fold"/>
</dbReference>
<keyword evidence="3" id="KW-0256">Endoplasmic reticulum</keyword>
<comment type="subcellular location">
    <subcellularLocation>
        <location evidence="1">Endoplasmic reticulum</location>
    </subcellularLocation>
    <subcellularLocation>
        <location evidence="2">Membrane</location>
    </subcellularLocation>
</comment>
<evidence type="ECO:0000256" key="2">
    <source>
        <dbReference type="ARBA" id="ARBA00004370"/>
    </source>
</evidence>
<dbReference type="Proteomes" id="UP000000684">
    <property type="component" value="Chromosome"/>
</dbReference>
<evidence type="ECO:0000256" key="4">
    <source>
        <dbReference type="ARBA" id="ARBA00023136"/>
    </source>
</evidence>
<protein>
    <recommendedName>
        <fullName evidence="7">DUF676 domain-containing protein</fullName>
    </recommendedName>
</protein>
<dbReference type="RefSeq" id="WP_011637312.1">
    <property type="nucleotide sequence ID" value="NC_008345.1"/>
</dbReference>
<dbReference type="Gene3D" id="3.40.50.1820">
    <property type="entry name" value="alpha/beta hydrolase"/>
    <property type="match status" value="1"/>
</dbReference>
<evidence type="ECO:0008006" key="7">
    <source>
        <dbReference type="Google" id="ProtNLM"/>
    </source>
</evidence>
<dbReference type="PANTHER" id="PTHR48182">
    <property type="entry name" value="PROTEIN SERAC1"/>
    <property type="match status" value="1"/>
</dbReference>
<reference evidence="5 6" key="1">
    <citation type="submission" date="2006-08" db="EMBL/GenBank/DDBJ databases">
        <title>Complete sequence of Shewanella frigidimarina NCIMB 400.</title>
        <authorList>
            <consortium name="US DOE Joint Genome Institute"/>
            <person name="Copeland A."/>
            <person name="Lucas S."/>
            <person name="Lapidus A."/>
            <person name="Barry K."/>
            <person name="Detter J.C."/>
            <person name="Glavina del Rio T."/>
            <person name="Hammon N."/>
            <person name="Israni S."/>
            <person name="Dalin E."/>
            <person name="Tice H."/>
            <person name="Pitluck S."/>
            <person name="Fredrickson J.K."/>
            <person name="Kolker E."/>
            <person name="McCuel L.A."/>
            <person name="DiChristina T."/>
            <person name="Nealson K.H."/>
            <person name="Newman D."/>
            <person name="Tiedje J.M."/>
            <person name="Zhou J."/>
            <person name="Romine M.F."/>
            <person name="Culley D.E."/>
            <person name="Serres M."/>
            <person name="Chertkov O."/>
            <person name="Brettin T."/>
            <person name="Bruce D."/>
            <person name="Han C."/>
            <person name="Tapia R."/>
            <person name="Gilna P."/>
            <person name="Schmutz J."/>
            <person name="Larimer F."/>
            <person name="Land M."/>
            <person name="Hauser L."/>
            <person name="Kyrpides N."/>
            <person name="Mikhailova N."/>
            <person name="Richardson P."/>
        </authorList>
    </citation>
    <scope>NUCLEOTIDE SEQUENCE [LARGE SCALE GENOMIC DNA]</scope>
    <source>
        <strain evidence="5 6">NCIMB 400</strain>
    </source>
</reference>
<keyword evidence="6" id="KW-1185">Reference proteome</keyword>
<evidence type="ECO:0000313" key="5">
    <source>
        <dbReference type="EMBL" id="ABI71696.1"/>
    </source>
</evidence>
<proteinExistence type="predicted"/>
<dbReference type="AlphaFoldDB" id="Q082W9"/>
<name>Q082W9_SHEFN</name>
<dbReference type="Gene3D" id="3.40.50.300">
    <property type="entry name" value="P-loop containing nucleotide triphosphate hydrolases"/>
    <property type="match status" value="1"/>
</dbReference>
<gene>
    <name evidence="5" type="ordered locus">Sfri_1848</name>
</gene>
<dbReference type="SUPFAM" id="SSF53474">
    <property type="entry name" value="alpha/beta-Hydrolases"/>
    <property type="match status" value="1"/>
</dbReference>
<organism evidence="5 6">
    <name type="scientific">Shewanella frigidimarina (strain NCIMB 400)</name>
    <dbReference type="NCBI Taxonomy" id="318167"/>
    <lineage>
        <taxon>Bacteria</taxon>
        <taxon>Pseudomonadati</taxon>
        <taxon>Pseudomonadota</taxon>
        <taxon>Gammaproteobacteria</taxon>
        <taxon>Alteromonadales</taxon>
        <taxon>Shewanellaceae</taxon>
        <taxon>Shewanella</taxon>
    </lineage>
</organism>
<dbReference type="InterPro" id="IPR027417">
    <property type="entry name" value="P-loop_NTPase"/>
</dbReference>
<evidence type="ECO:0000256" key="3">
    <source>
        <dbReference type="ARBA" id="ARBA00022824"/>
    </source>
</evidence>
<dbReference type="PANTHER" id="PTHR48182:SF2">
    <property type="entry name" value="PROTEIN SERAC1"/>
    <property type="match status" value="1"/>
</dbReference>
<dbReference type="eggNOG" id="COG1073">
    <property type="taxonomic scope" value="Bacteria"/>
</dbReference>
<dbReference type="STRING" id="318167.Sfri_1848"/>
<dbReference type="GO" id="GO:0016020">
    <property type="term" value="C:membrane"/>
    <property type="evidence" value="ECO:0007669"/>
    <property type="project" value="UniProtKB-SubCell"/>
</dbReference>
<dbReference type="KEGG" id="sfr:Sfri_1848"/>
<dbReference type="HOGENOM" id="CLU_537402_0_0_6"/>
<sequence>MEHYKEITILYTDLKGWYHYSDSDTVIVFVHGLFSNSVKCWKNDEKQVFWPDLIKDDLRFGEPSIFMAEFHTSISSGDYKVTDCSSEVFRAMCLKDEKFGHSVIEKTNIIFVGHSTGGIIARHILESHQDNFKDKNIGIALYASPSFGSSLASYLSVITVFFNHRLIKELSWGSDVLDDLDGRFRDLLDSDKLKIRGYEAYENKPPFLGMPKVVNKQSAGRYFSAPKNVPDTDHSSIVKPCSKTDTSHELLVLFFQNNASWFISEQKESKNPRISLSQLHDNKVEDVLFEFYTPSNEKYYLEREIDKQIFQTITNNHLWLCGPTGVGKTVALQRAIWKSNSKFRYISLGSCVNESVDYMFNEILLELNPEFEVKEQSLSFYIKSIVDIIKRHCEHDSLILHIEEIPIQNQTMFDEFSKVIYSVLVKTREVGNLKLILSSIFEPADLTGTEFEKITERFKVIKSSSWSDVNISCLVDIIEDNLNVTHEGFFAKECYEGSPRKIKVFYRNLLALYEMRA</sequence>
<dbReference type="InterPro" id="IPR052374">
    <property type="entry name" value="SERAC1"/>
</dbReference>
<dbReference type="GeneID" id="41837211"/>
<accession>Q082W9</accession>
<dbReference type="SUPFAM" id="SSF52540">
    <property type="entry name" value="P-loop containing nucleoside triphosphate hydrolases"/>
    <property type="match status" value="1"/>
</dbReference>
<evidence type="ECO:0000313" key="6">
    <source>
        <dbReference type="Proteomes" id="UP000000684"/>
    </source>
</evidence>